<name>A0ACB7YQJ4_9ERIC</name>
<organism evidence="1 2">
    <name type="scientific">Vaccinium darrowii</name>
    <dbReference type="NCBI Taxonomy" id="229202"/>
    <lineage>
        <taxon>Eukaryota</taxon>
        <taxon>Viridiplantae</taxon>
        <taxon>Streptophyta</taxon>
        <taxon>Embryophyta</taxon>
        <taxon>Tracheophyta</taxon>
        <taxon>Spermatophyta</taxon>
        <taxon>Magnoliopsida</taxon>
        <taxon>eudicotyledons</taxon>
        <taxon>Gunneridae</taxon>
        <taxon>Pentapetalae</taxon>
        <taxon>asterids</taxon>
        <taxon>Ericales</taxon>
        <taxon>Ericaceae</taxon>
        <taxon>Vaccinioideae</taxon>
        <taxon>Vaccinieae</taxon>
        <taxon>Vaccinium</taxon>
    </lineage>
</organism>
<keyword evidence="2" id="KW-1185">Reference proteome</keyword>
<sequence length="245" mass="27679">MAGNNVKPAFKLRWDVFFSFRVEDTSHGFTDRLYAALLAQGIRAFRNNEAMSKGDKIAPKSKNEHSSNPYPFQDIKSGSLGDFVLDWDSPQSQDVVLHKKCESGEEVAVSALLGPRTHDKDILPREALMKVCIKKPGLSSILQFDCAVFGKADDWSGCEIHGVHYLPSTSLDASLYKSPSYRHKFDRHKELAPHLSNALEDYLESKGIDESFTNFLLLHLHRKEQGHYVNWLRKLEEMVAQGDDG</sequence>
<accession>A0ACB7YQJ4</accession>
<proteinExistence type="predicted"/>
<dbReference type="EMBL" id="CM037161">
    <property type="protein sequence ID" value="KAH7855892.1"/>
    <property type="molecule type" value="Genomic_DNA"/>
</dbReference>
<protein>
    <submittedName>
        <fullName evidence="1">Uncharacterized protein</fullName>
    </submittedName>
</protein>
<gene>
    <name evidence="1" type="ORF">Vadar_030190</name>
</gene>
<comment type="caution">
    <text evidence="1">The sequence shown here is derived from an EMBL/GenBank/DDBJ whole genome shotgun (WGS) entry which is preliminary data.</text>
</comment>
<evidence type="ECO:0000313" key="2">
    <source>
        <dbReference type="Proteomes" id="UP000828048"/>
    </source>
</evidence>
<evidence type="ECO:0000313" key="1">
    <source>
        <dbReference type="EMBL" id="KAH7855892.1"/>
    </source>
</evidence>
<reference evidence="1 2" key="1">
    <citation type="journal article" date="2021" name="Hortic Res">
        <title>High-quality reference genome and annotation aids understanding of berry development for evergreen blueberry (Vaccinium darrowii).</title>
        <authorList>
            <person name="Yu J."/>
            <person name="Hulse-Kemp A.M."/>
            <person name="Babiker E."/>
            <person name="Staton M."/>
        </authorList>
    </citation>
    <scope>NUCLEOTIDE SEQUENCE [LARGE SCALE GENOMIC DNA]</scope>
    <source>
        <strain evidence="2">cv. NJ 8807/NJ 8810</strain>
        <tissue evidence="1">Young leaf</tissue>
    </source>
</reference>
<dbReference type="Proteomes" id="UP000828048">
    <property type="component" value="Chromosome 11"/>
</dbReference>